<accession>A0AA40BWI2</accession>
<dbReference type="AlphaFoldDB" id="A0AA40BWI2"/>
<evidence type="ECO:0000313" key="1">
    <source>
        <dbReference type="EMBL" id="KAK0616341.1"/>
    </source>
</evidence>
<keyword evidence="2" id="KW-1185">Reference proteome</keyword>
<dbReference type="EMBL" id="JAULSU010000005">
    <property type="protein sequence ID" value="KAK0616341.1"/>
    <property type="molecule type" value="Genomic_DNA"/>
</dbReference>
<proteinExistence type="predicted"/>
<comment type="caution">
    <text evidence="1">The sequence shown here is derived from an EMBL/GenBank/DDBJ whole genome shotgun (WGS) entry which is preliminary data.</text>
</comment>
<evidence type="ECO:0000313" key="2">
    <source>
        <dbReference type="Proteomes" id="UP001175000"/>
    </source>
</evidence>
<dbReference type="Proteomes" id="UP001175000">
    <property type="component" value="Unassembled WGS sequence"/>
</dbReference>
<protein>
    <submittedName>
        <fullName evidence="1">Uncharacterized protein</fullName>
    </submittedName>
</protein>
<sequence>MIWDPNLYSLRCSSYDLHRGQPRCNVSFDTADLGLFLDNAVHDLDTFYLIDYTIALRPGVAIPLESTHWFDGTGGVYVEVTEGDDDHWVFHHGPFFPNVFELASWMSSTDPRLNSADMSKSFVPNMAMFADRQNPHVAVLAYVKVSDGGRFPGLVGFGIGDTLNGEYTLLEDRLYWQAYEDQEGLRYSDLEQSPDAEE</sequence>
<organism evidence="1 2">
    <name type="scientific">Immersiella caudata</name>
    <dbReference type="NCBI Taxonomy" id="314043"/>
    <lineage>
        <taxon>Eukaryota</taxon>
        <taxon>Fungi</taxon>
        <taxon>Dikarya</taxon>
        <taxon>Ascomycota</taxon>
        <taxon>Pezizomycotina</taxon>
        <taxon>Sordariomycetes</taxon>
        <taxon>Sordariomycetidae</taxon>
        <taxon>Sordariales</taxon>
        <taxon>Lasiosphaeriaceae</taxon>
        <taxon>Immersiella</taxon>
    </lineage>
</organism>
<gene>
    <name evidence="1" type="ORF">B0T14DRAFT_567947</name>
</gene>
<reference evidence="1" key="1">
    <citation type="submission" date="2023-06" db="EMBL/GenBank/DDBJ databases">
        <title>Genome-scale phylogeny and comparative genomics of the fungal order Sordariales.</title>
        <authorList>
            <consortium name="Lawrence Berkeley National Laboratory"/>
            <person name="Hensen N."/>
            <person name="Bonometti L."/>
            <person name="Westerberg I."/>
            <person name="Brannstrom I.O."/>
            <person name="Guillou S."/>
            <person name="Cros-Aarteil S."/>
            <person name="Calhoun S."/>
            <person name="Haridas S."/>
            <person name="Kuo A."/>
            <person name="Mondo S."/>
            <person name="Pangilinan J."/>
            <person name="Riley R."/>
            <person name="Labutti K."/>
            <person name="Andreopoulos B."/>
            <person name="Lipzen A."/>
            <person name="Chen C."/>
            <person name="Yanf M."/>
            <person name="Daum C."/>
            <person name="Ng V."/>
            <person name="Clum A."/>
            <person name="Steindorff A."/>
            <person name="Ohm R."/>
            <person name="Martin F."/>
            <person name="Silar P."/>
            <person name="Natvig D."/>
            <person name="Lalanne C."/>
            <person name="Gautier V."/>
            <person name="Ament-Velasquez S.L."/>
            <person name="Kruys A."/>
            <person name="Hutchinson M.I."/>
            <person name="Powell A.J."/>
            <person name="Barry K."/>
            <person name="Miller A.N."/>
            <person name="Grigoriev I.V."/>
            <person name="Debuchy R."/>
            <person name="Gladieux P."/>
            <person name="Thoren M.H."/>
            <person name="Johannesson H."/>
        </authorList>
    </citation>
    <scope>NUCLEOTIDE SEQUENCE</scope>
    <source>
        <strain evidence="1">CBS 606.72</strain>
    </source>
</reference>
<name>A0AA40BWI2_9PEZI</name>